<comment type="caution">
    <text evidence="3">The sequence shown here is derived from an EMBL/GenBank/DDBJ whole genome shotgun (WGS) entry which is preliminary data.</text>
</comment>
<proteinExistence type="predicted"/>
<dbReference type="SUPFAM" id="SSF110997">
    <property type="entry name" value="Sporulation related repeat"/>
    <property type="match status" value="1"/>
</dbReference>
<feature type="domain" description="SPOR" evidence="2">
    <location>
        <begin position="65"/>
        <end position="140"/>
    </location>
</feature>
<dbReference type="PROSITE" id="PS51257">
    <property type="entry name" value="PROKAR_LIPOPROTEIN"/>
    <property type="match status" value="1"/>
</dbReference>
<sequence>MKRLILFLFVFSLISCVKHVKPTTETQEPVFIEKDTTTYKPVEIVKDTTPKITEIPPVVEPPKVEETKKVYWVQIDAFSNPANAEKEKSEISSIFKVPVFVKYEGGFYKVRVGEFNTREEAEAFLNKLKSSGFGGIIREEEKK</sequence>
<name>A0A7C4UHA6_UNCW3</name>
<feature type="chain" id="PRO_5028019979" evidence="1">
    <location>
        <begin position="21"/>
        <end position="143"/>
    </location>
</feature>
<organism evidence="3">
    <name type="scientific">candidate division WOR-3 bacterium</name>
    <dbReference type="NCBI Taxonomy" id="2052148"/>
    <lineage>
        <taxon>Bacteria</taxon>
        <taxon>Bacteria division WOR-3</taxon>
    </lineage>
</organism>
<dbReference type="PROSITE" id="PS51724">
    <property type="entry name" value="SPOR"/>
    <property type="match status" value="1"/>
</dbReference>
<protein>
    <submittedName>
        <fullName evidence="3">SPOR domain-containing protein</fullName>
    </submittedName>
</protein>
<reference evidence="3" key="1">
    <citation type="journal article" date="2020" name="mSystems">
        <title>Genome- and Community-Level Interaction Insights into Carbon Utilization and Element Cycling Functions of Hydrothermarchaeota in Hydrothermal Sediment.</title>
        <authorList>
            <person name="Zhou Z."/>
            <person name="Liu Y."/>
            <person name="Xu W."/>
            <person name="Pan J."/>
            <person name="Luo Z.H."/>
            <person name="Li M."/>
        </authorList>
    </citation>
    <scope>NUCLEOTIDE SEQUENCE [LARGE SCALE GENOMIC DNA]</scope>
    <source>
        <strain evidence="3">SpSt-780</strain>
    </source>
</reference>
<keyword evidence="1" id="KW-0732">Signal</keyword>
<evidence type="ECO:0000313" key="3">
    <source>
        <dbReference type="EMBL" id="HGW92450.1"/>
    </source>
</evidence>
<evidence type="ECO:0000256" key="1">
    <source>
        <dbReference type="SAM" id="SignalP"/>
    </source>
</evidence>
<dbReference type="AlphaFoldDB" id="A0A7C4UHA6"/>
<gene>
    <name evidence="3" type="ORF">ENV67_07940</name>
</gene>
<dbReference type="InterPro" id="IPR007730">
    <property type="entry name" value="SPOR-like_dom"/>
</dbReference>
<dbReference type="GO" id="GO:0042834">
    <property type="term" value="F:peptidoglycan binding"/>
    <property type="evidence" value="ECO:0007669"/>
    <property type="project" value="InterPro"/>
</dbReference>
<dbReference type="Pfam" id="PF05036">
    <property type="entry name" value="SPOR"/>
    <property type="match status" value="1"/>
</dbReference>
<dbReference type="EMBL" id="DTHG01000096">
    <property type="protein sequence ID" value="HGW92450.1"/>
    <property type="molecule type" value="Genomic_DNA"/>
</dbReference>
<dbReference type="InterPro" id="IPR036680">
    <property type="entry name" value="SPOR-like_sf"/>
</dbReference>
<dbReference type="Gene3D" id="3.30.70.1070">
    <property type="entry name" value="Sporulation related repeat"/>
    <property type="match status" value="1"/>
</dbReference>
<evidence type="ECO:0000259" key="2">
    <source>
        <dbReference type="PROSITE" id="PS51724"/>
    </source>
</evidence>
<feature type="signal peptide" evidence="1">
    <location>
        <begin position="1"/>
        <end position="20"/>
    </location>
</feature>
<accession>A0A7C4UHA6</accession>